<evidence type="ECO:0000256" key="10">
    <source>
        <dbReference type="ARBA" id="ARBA00035861"/>
    </source>
</evidence>
<evidence type="ECO:0000256" key="6">
    <source>
        <dbReference type="ARBA" id="ARBA00022763"/>
    </source>
</evidence>
<feature type="domain" description="Nudix hydrolase" evidence="17">
    <location>
        <begin position="1"/>
        <end position="127"/>
    </location>
</feature>
<dbReference type="GO" id="GO:0006260">
    <property type="term" value="P:DNA replication"/>
    <property type="evidence" value="ECO:0007669"/>
    <property type="project" value="UniProtKB-KW"/>
</dbReference>
<name>F4GLN5_PARC1</name>
<dbReference type="SUPFAM" id="SSF55811">
    <property type="entry name" value="Nudix"/>
    <property type="match status" value="1"/>
</dbReference>
<dbReference type="InterPro" id="IPR029119">
    <property type="entry name" value="MutY_C"/>
</dbReference>
<sequence>MKHVEVVAAVIIRDGKVFAAQRKDAGEMACRWEFPGGKVEDGESSEEALVREIREELDSVISVDRYIMTVEHAYHSFSLTMHAYLCTLVEGELSLEEHLAFRWLDKDSLFSVAWADADVPIAQAIKDRVV</sequence>
<dbReference type="InterPro" id="IPR015797">
    <property type="entry name" value="NUDIX_hydrolase-like_dom_sf"/>
</dbReference>
<dbReference type="GO" id="GO:0035539">
    <property type="term" value="F:8-oxo-7,8-dihydrodeoxyguanosine triphosphate pyrophosphatase activity"/>
    <property type="evidence" value="ECO:0007669"/>
    <property type="project" value="UniProtKB-EC"/>
</dbReference>
<evidence type="ECO:0000256" key="2">
    <source>
        <dbReference type="ARBA" id="ARBA00005582"/>
    </source>
</evidence>
<evidence type="ECO:0000256" key="7">
    <source>
        <dbReference type="ARBA" id="ARBA00022801"/>
    </source>
</evidence>
<dbReference type="PANTHER" id="PTHR47707">
    <property type="entry name" value="8-OXO-DGTP DIPHOSPHATASE"/>
    <property type="match status" value="1"/>
</dbReference>
<comment type="similarity">
    <text evidence="2">Belongs to the Nudix hydrolase family.</text>
</comment>
<evidence type="ECO:0000256" key="11">
    <source>
        <dbReference type="ARBA" id="ARBA00036904"/>
    </source>
</evidence>
<evidence type="ECO:0000256" key="12">
    <source>
        <dbReference type="ARBA" id="ARBA00038905"/>
    </source>
</evidence>
<dbReference type="GO" id="GO:0044716">
    <property type="term" value="F:8-oxo-GDP phosphatase activity"/>
    <property type="evidence" value="ECO:0007669"/>
    <property type="project" value="TreeGrafter"/>
</dbReference>
<organism evidence="18 19">
    <name type="scientific">Parasphaerochaeta coccoides (strain ATCC BAA-1237 / DSM 17374 / SPN1)</name>
    <name type="common">Sphaerochaeta coccoides</name>
    <dbReference type="NCBI Taxonomy" id="760011"/>
    <lineage>
        <taxon>Bacteria</taxon>
        <taxon>Pseudomonadati</taxon>
        <taxon>Spirochaetota</taxon>
        <taxon>Spirochaetia</taxon>
        <taxon>Spirochaetales</taxon>
        <taxon>Sphaerochaetaceae</taxon>
        <taxon>Parasphaerochaeta</taxon>
    </lineage>
</organism>
<dbReference type="AlphaFoldDB" id="F4GLN5"/>
<evidence type="ECO:0000313" key="18">
    <source>
        <dbReference type="EMBL" id="AEC02429.1"/>
    </source>
</evidence>
<dbReference type="GO" id="GO:0046872">
    <property type="term" value="F:metal ion binding"/>
    <property type="evidence" value="ECO:0007669"/>
    <property type="project" value="UniProtKB-KW"/>
</dbReference>
<evidence type="ECO:0000256" key="9">
    <source>
        <dbReference type="ARBA" id="ARBA00023204"/>
    </source>
</evidence>
<dbReference type="InterPro" id="IPR020476">
    <property type="entry name" value="Nudix_hydrolase"/>
</dbReference>
<comment type="cofactor">
    <cofactor evidence="1">
        <name>Mg(2+)</name>
        <dbReference type="ChEBI" id="CHEBI:18420"/>
    </cofactor>
</comment>
<evidence type="ECO:0000256" key="14">
    <source>
        <dbReference type="ARBA" id="ARBA00041592"/>
    </source>
</evidence>
<dbReference type="HOGENOM" id="CLU_037162_19_1_12"/>
<keyword evidence="7 18" id="KW-0378">Hydrolase</keyword>
<gene>
    <name evidence="18" type="ordered locus">Spico_1218</name>
</gene>
<evidence type="ECO:0000259" key="17">
    <source>
        <dbReference type="PROSITE" id="PS51462"/>
    </source>
</evidence>
<evidence type="ECO:0000313" key="19">
    <source>
        <dbReference type="Proteomes" id="UP000007939"/>
    </source>
</evidence>
<proteinExistence type="inferred from homology"/>
<accession>F4GLN5</accession>
<dbReference type="CDD" id="cd03425">
    <property type="entry name" value="NUDIX_MutT_NudA_like"/>
    <property type="match status" value="1"/>
</dbReference>
<dbReference type="OrthoDB" id="9810648at2"/>
<dbReference type="Gene3D" id="3.90.79.10">
    <property type="entry name" value="Nucleoside Triphosphate Pyrophosphohydrolase"/>
    <property type="match status" value="1"/>
</dbReference>
<dbReference type="RefSeq" id="WP_013739824.1">
    <property type="nucleotide sequence ID" value="NC_015436.1"/>
</dbReference>
<dbReference type="Proteomes" id="UP000007939">
    <property type="component" value="Chromosome"/>
</dbReference>
<keyword evidence="5" id="KW-0479">Metal-binding</keyword>
<dbReference type="PRINTS" id="PR00502">
    <property type="entry name" value="NUDIXFAMILY"/>
</dbReference>
<dbReference type="Pfam" id="PF14815">
    <property type="entry name" value="NUDIX_4"/>
    <property type="match status" value="1"/>
</dbReference>
<dbReference type="InterPro" id="IPR047127">
    <property type="entry name" value="MutT-like"/>
</dbReference>
<comment type="catalytic activity">
    <reaction evidence="11">
        <text>8-oxo-GTP + H2O = 8-oxo-GMP + diphosphate + H(+)</text>
        <dbReference type="Rhea" id="RHEA:67616"/>
        <dbReference type="ChEBI" id="CHEBI:15377"/>
        <dbReference type="ChEBI" id="CHEBI:15378"/>
        <dbReference type="ChEBI" id="CHEBI:33019"/>
        <dbReference type="ChEBI" id="CHEBI:143553"/>
        <dbReference type="ChEBI" id="CHEBI:145694"/>
    </reaction>
</comment>
<keyword evidence="6" id="KW-0227">DNA damage</keyword>
<keyword evidence="9" id="KW-0234">DNA repair</keyword>
<evidence type="ECO:0000256" key="3">
    <source>
        <dbReference type="ARBA" id="ARBA00022457"/>
    </source>
</evidence>
<comment type="catalytic activity">
    <reaction evidence="10">
        <text>8-oxo-dGTP + H2O = 8-oxo-dGMP + diphosphate + H(+)</text>
        <dbReference type="Rhea" id="RHEA:31575"/>
        <dbReference type="ChEBI" id="CHEBI:15377"/>
        <dbReference type="ChEBI" id="CHEBI:15378"/>
        <dbReference type="ChEBI" id="CHEBI:33019"/>
        <dbReference type="ChEBI" id="CHEBI:63224"/>
        <dbReference type="ChEBI" id="CHEBI:77896"/>
        <dbReference type="EC" id="3.6.1.55"/>
    </reaction>
</comment>
<evidence type="ECO:0000256" key="15">
    <source>
        <dbReference type="ARBA" id="ARBA00041979"/>
    </source>
</evidence>
<dbReference type="EMBL" id="CP002659">
    <property type="protein sequence ID" value="AEC02429.1"/>
    <property type="molecule type" value="Genomic_DNA"/>
</dbReference>
<reference evidence="18 19" key="2">
    <citation type="journal article" date="2012" name="Stand. Genomic Sci.">
        <title>Complete genome sequence of the termite hindgut bacterium Spirochaeta coccoides type strain (SPN1(T)), reclassification in the genus Sphaerochaeta as Sphaerochaeta coccoides comb. nov. and emendations of the family Spirochaetaceae and the genus Sphaerochaeta.</title>
        <authorList>
            <person name="Abt B."/>
            <person name="Han C."/>
            <person name="Scheuner C."/>
            <person name="Lu M."/>
            <person name="Lapidus A."/>
            <person name="Nolan M."/>
            <person name="Lucas S."/>
            <person name="Hammon N."/>
            <person name="Deshpande S."/>
            <person name="Cheng J.F."/>
            <person name="Tapia R."/>
            <person name="Goodwin L.A."/>
            <person name="Pitluck S."/>
            <person name="Liolios K."/>
            <person name="Pagani I."/>
            <person name="Ivanova N."/>
            <person name="Mavromatis K."/>
            <person name="Mikhailova N."/>
            <person name="Huntemann M."/>
            <person name="Pati A."/>
            <person name="Chen A."/>
            <person name="Palaniappan K."/>
            <person name="Land M."/>
            <person name="Hauser L."/>
            <person name="Brambilla E.M."/>
            <person name="Rohde M."/>
            <person name="Spring S."/>
            <person name="Gronow S."/>
            <person name="Goker M."/>
            <person name="Woyke T."/>
            <person name="Bristow J."/>
            <person name="Eisen J.A."/>
            <person name="Markowitz V."/>
            <person name="Hugenholtz P."/>
            <person name="Kyrpides N.C."/>
            <person name="Klenk H.P."/>
            <person name="Detter J.C."/>
        </authorList>
    </citation>
    <scope>NUCLEOTIDE SEQUENCE [LARGE SCALE GENOMIC DNA]</scope>
    <source>
        <strain evidence="19">ATCC BAA-1237 / DSM 17374 / SPN1</strain>
    </source>
</reference>
<dbReference type="PANTHER" id="PTHR47707:SF1">
    <property type="entry name" value="NUDIX HYDROLASE FAMILY PROTEIN"/>
    <property type="match status" value="1"/>
</dbReference>
<evidence type="ECO:0000256" key="4">
    <source>
        <dbReference type="ARBA" id="ARBA00022705"/>
    </source>
</evidence>
<dbReference type="InterPro" id="IPR000086">
    <property type="entry name" value="NUDIX_hydrolase_dom"/>
</dbReference>
<dbReference type="GO" id="GO:0006281">
    <property type="term" value="P:DNA repair"/>
    <property type="evidence" value="ECO:0007669"/>
    <property type="project" value="UniProtKB-KW"/>
</dbReference>
<evidence type="ECO:0000256" key="16">
    <source>
        <dbReference type="ARBA" id="ARBA00042798"/>
    </source>
</evidence>
<reference evidence="19" key="1">
    <citation type="submission" date="2011-04" db="EMBL/GenBank/DDBJ databases">
        <title>The complete genome of Spirochaeta coccoides DSM 17374.</title>
        <authorList>
            <person name="Lucas S."/>
            <person name="Copeland A."/>
            <person name="Lapidus A."/>
            <person name="Bruce D."/>
            <person name="Goodwin L."/>
            <person name="Pitluck S."/>
            <person name="Peters L."/>
            <person name="Kyrpides N."/>
            <person name="Mavromatis K."/>
            <person name="Pagani I."/>
            <person name="Ivanova N."/>
            <person name="Ovchinnikova G."/>
            <person name="Lu M."/>
            <person name="Detter J.C."/>
            <person name="Tapia R."/>
            <person name="Han C."/>
            <person name="Land M."/>
            <person name="Hauser L."/>
            <person name="Markowitz V."/>
            <person name="Cheng J.-F."/>
            <person name="Hugenholtz P."/>
            <person name="Woyke T."/>
            <person name="Wu D."/>
            <person name="Spring S."/>
            <person name="Schroeder M."/>
            <person name="Brambilla E."/>
            <person name="Klenk H.-P."/>
            <person name="Eisen J.A."/>
        </authorList>
    </citation>
    <scope>NUCLEOTIDE SEQUENCE [LARGE SCALE GENOMIC DNA]</scope>
    <source>
        <strain evidence="19">ATCC BAA-1237 / DSM 17374 / SPN1</strain>
    </source>
</reference>
<evidence type="ECO:0000256" key="8">
    <source>
        <dbReference type="ARBA" id="ARBA00022842"/>
    </source>
</evidence>
<evidence type="ECO:0000256" key="5">
    <source>
        <dbReference type="ARBA" id="ARBA00022723"/>
    </source>
</evidence>
<evidence type="ECO:0000256" key="13">
    <source>
        <dbReference type="ARBA" id="ARBA00040794"/>
    </source>
</evidence>
<keyword evidence="8" id="KW-0460">Magnesium</keyword>
<evidence type="ECO:0000256" key="1">
    <source>
        <dbReference type="ARBA" id="ARBA00001946"/>
    </source>
</evidence>
<dbReference type="PROSITE" id="PS51462">
    <property type="entry name" value="NUDIX"/>
    <property type="match status" value="1"/>
</dbReference>
<keyword evidence="3" id="KW-0515">Mutator protein</keyword>
<dbReference type="KEGG" id="scc:Spico_1218"/>
<dbReference type="EC" id="3.6.1.55" evidence="12"/>
<keyword evidence="19" id="KW-1185">Reference proteome</keyword>
<keyword evidence="4" id="KW-0235">DNA replication</keyword>
<dbReference type="eggNOG" id="COG1051">
    <property type="taxonomic scope" value="Bacteria"/>
</dbReference>
<dbReference type="GO" id="GO:0044715">
    <property type="term" value="F:8-oxo-dGDP phosphatase activity"/>
    <property type="evidence" value="ECO:0007669"/>
    <property type="project" value="TreeGrafter"/>
</dbReference>
<dbReference type="GO" id="GO:0008413">
    <property type="term" value="F:8-oxo-7,8-dihydroguanosine triphosphate pyrophosphatase activity"/>
    <property type="evidence" value="ECO:0007669"/>
    <property type="project" value="TreeGrafter"/>
</dbReference>
<protein>
    <recommendedName>
        <fullName evidence="13">8-oxo-dGTP diphosphatase</fullName>
        <ecNumber evidence="12">3.6.1.55</ecNumber>
    </recommendedName>
    <alternativeName>
        <fullName evidence="16">7,8-dihydro-8-oxoguanine-triphosphatase</fullName>
    </alternativeName>
    <alternativeName>
        <fullName evidence="15">Mutator protein MutT</fullName>
    </alternativeName>
    <alternativeName>
        <fullName evidence="14">dGTP pyrophosphohydrolase</fullName>
    </alternativeName>
</protein>